<dbReference type="InterPro" id="IPR016140">
    <property type="entry name" value="Bifunc_inhib/LTP/seed_store"/>
</dbReference>
<dbReference type="SMART" id="SM00499">
    <property type="entry name" value="AAI"/>
    <property type="match status" value="1"/>
</dbReference>
<keyword evidence="1" id="KW-0472">Membrane</keyword>
<feature type="domain" description="Bifunctional inhibitor/plant lipid transfer protein/seed storage helical" evidence="2">
    <location>
        <begin position="39"/>
        <end position="112"/>
    </location>
</feature>
<evidence type="ECO:0000259" key="2">
    <source>
        <dbReference type="SMART" id="SM00499"/>
    </source>
</evidence>
<gene>
    <name evidence="3" type="ORF">Ddye_015542</name>
</gene>
<dbReference type="EMBL" id="JANJYI010000005">
    <property type="protein sequence ID" value="KAK2648053.1"/>
    <property type="molecule type" value="Genomic_DNA"/>
</dbReference>
<reference evidence="3" key="1">
    <citation type="journal article" date="2023" name="Plant J.">
        <title>Genome sequences and population genomics provide insights into the demographic history, inbreeding, and mutation load of two 'living fossil' tree species of Dipteronia.</title>
        <authorList>
            <person name="Feng Y."/>
            <person name="Comes H.P."/>
            <person name="Chen J."/>
            <person name="Zhu S."/>
            <person name="Lu R."/>
            <person name="Zhang X."/>
            <person name="Li P."/>
            <person name="Qiu J."/>
            <person name="Olsen K.M."/>
            <person name="Qiu Y."/>
        </authorList>
    </citation>
    <scope>NUCLEOTIDE SEQUENCE</scope>
    <source>
        <strain evidence="3">KIB01</strain>
    </source>
</reference>
<dbReference type="Pfam" id="PF14368">
    <property type="entry name" value="LTP_2"/>
    <property type="match status" value="1"/>
</dbReference>
<evidence type="ECO:0000256" key="1">
    <source>
        <dbReference type="SAM" id="Phobius"/>
    </source>
</evidence>
<organism evidence="3 4">
    <name type="scientific">Dipteronia dyeriana</name>
    <dbReference type="NCBI Taxonomy" id="168575"/>
    <lineage>
        <taxon>Eukaryota</taxon>
        <taxon>Viridiplantae</taxon>
        <taxon>Streptophyta</taxon>
        <taxon>Embryophyta</taxon>
        <taxon>Tracheophyta</taxon>
        <taxon>Spermatophyta</taxon>
        <taxon>Magnoliopsida</taxon>
        <taxon>eudicotyledons</taxon>
        <taxon>Gunneridae</taxon>
        <taxon>Pentapetalae</taxon>
        <taxon>rosids</taxon>
        <taxon>malvids</taxon>
        <taxon>Sapindales</taxon>
        <taxon>Sapindaceae</taxon>
        <taxon>Hippocastanoideae</taxon>
        <taxon>Acereae</taxon>
        <taxon>Dipteronia</taxon>
    </lineage>
</organism>
<dbReference type="Proteomes" id="UP001280121">
    <property type="component" value="Unassembled WGS sequence"/>
</dbReference>
<keyword evidence="1" id="KW-1133">Transmembrane helix</keyword>
<keyword evidence="1" id="KW-0812">Transmembrane</keyword>
<keyword evidence="4" id="KW-1185">Reference proteome</keyword>
<dbReference type="GO" id="GO:0009627">
    <property type="term" value="P:systemic acquired resistance"/>
    <property type="evidence" value="ECO:0007669"/>
    <property type="project" value="InterPro"/>
</dbReference>
<dbReference type="InterPro" id="IPR044741">
    <property type="entry name" value="NsLTP-like"/>
</dbReference>
<name>A0AAD9U5S0_9ROSI</name>
<evidence type="ECO:0000313" key="4">
    <source>
        <dbReference type="Proteomes" id="UP001280121"/>
    </source>
</evidence>
<dbReference type="PANTHER" id="PTHR33122">
    <property type="entry name" value="LIPID BINDING PROTEIN-RELATED"/>
    <property type="match status" value="1"/>
</dbReference>
<dbReference type="InterPro" id="IPR039265">
    <property type="entry name" value="DIR1-like"/>
</dbReference>
<dbReference type="Gene3D" id="1.10.110.10">
    <property type="entry name" value="Plant lipid-transfer and hydrophobic proteins"/>
    <property type="match status" value="1"/>
</dbReference>
<accession>A0AAD9U5S0</accession>
<evidence type="ECO:0000313" key="3">
    <source>
        <dbReference type="EMBL" id="KAK2648053.1"/>
    </source>
</evidence>
<dbReference type="CDD" id="cd04660">
    <property type="entry name" value="nsLTP_like"/>
    <property type="match status" value="1"/>
</dbReference>
<dbReference type="InterPro" id="IPR036312">
    <property type="entry name" value="Bifun_inhib/LTP/seed_sf"/>
</dbReference>
<dbReference type="GO" id="GO:0005504">
    <property type="term" value="F:fatty acid binding"/>
    <property type="evidence" value="ECO:0007669"/>
    <property type="project" value="InterPro"/>
</dbReference>
<feature type="transmembrane region" description="Helical" evidence="1">
    <location>
        <begin position="12"/>
        <end position="28"/>
    </location>
</feature>
<dbReference type="AlphaFoldDB" id="A0AAD9U5S0"/>
<comment type="caution">
    <text evidence="3">The sequence shown here is derived from an EMBL/GenBank/DDBJ whole genome shotgun (WGS) entry which is preliminary data.</text>
</comment>
<sequence>MAKKNSYYYYYYYYYSLVGLMVTLLIMVEGTRAGLISLCNMNEDDLSTCKPAVTKPNPVDPPPPACCEVLKKADLSCLCSYKESPMLPALGIDPDLAMGLPPKCNLPLPQSCQGS</sequence>
<dbReference type="PANTHER" id="PTHR33122:SF60">
    <property type="entry name" value="LIPID-TRANSFER PROTEIN DIR1-RELATED"/>
    <property type="match status" value="1"/>
</dbReference>
<proteinExistence type="predicted"/>
<dbReference type="SUPFAM" id="SSF47699">
    <property type="entry name" value="Bifunctional inhibitor/lipid-transfer protein/seed storage 2S albumin"/>
    <property type="match status" value="1"/>
</dbReference>
<protein>
    <recommendedName>
        <fullName evidence="2">Bifunctional inhibitor/plant lipid transfer protein/seed storage helical domain-containing protein</fullName>
    </recommendedName>
</protein>